<gene>
    <name evidence="3" type="ORF">HK097_007099</name>
</gene>
<feature type="compositionally biased region" description="Polar residues" evidence="1">
    <location>
        <begin position="200"/>
        <end position="214"/>
    </location>
</feature>
<proteinExistence type="predicted"/>
<sequence length="642" mass="67991">MSPRHRRSASPSLQGMNPKTRVSLAPSPLQEAGVIGALGANAGDTSSSSRLIGGMVGSWQNGSPAYANDYQQMEGKLLRLSHDTFSKRDVHEGGDAGKEKGNQPTSATTNPPSTLHFNRGNQYLPYPYPQYQTTTTNPYMTMPPRAGMSTEFIYPPASIPPPDMSNVEYTNADPASPEGHFNSGPYSTAQGNNNDHNNNLEPPTQPGTGANSPAVSAGQSEQSQEGSWHENDAESPKVATTATAQDAAKQEAAGEETQAENPDNAKPRKQKLRFPGDSYTPGWVRYTGHQKEGFCEQCPKPGRWLQLKNSAYWYHKQFYHGISSVSGQFFTQPLDLRVVYISTPPSTPTGDSSANPPPPPVTNIMIEGLCHQCRTWVALMNAKRRGSIPNGSLAPPASGAAAKFSATAIPETDPATGATKALAQRTPSGSFALPNGQGTIPAPIAQEISDIMKSRGMTVLWFRHAHKCHVYHKPKPPHGPGHVPPPGHGVPTGGTPMMQTAGSADQSVGYGHFAHHGNASTPYGEMLHPMANHYGGSYNGGAGMYGIGAGSGSMVGRRASTTEYGGMAGMPNDYGGMAGYPAGSGSGSGMISSMGAMQHQQGPQLSYSQQQQQQQQHHLQQGSGSQGMQPPQGRYGSGPSYL</sequence>
<feature type="compositionally biased region" description="Polar residues" evidence="1">
    <location>
        <begin position="102"/>
        <end position="114"/>
    </location>
</feature>
<feature type="compositionally biased region" description="Low complexity" evidence="1">
    <location>
        <begin position="590"/>
        <end position="633"/>
    </location>
</feature>
<dbReference type="Pfam" id="PF14616">
    <property type="entry name" value="Rua1_C"/>
    <property type="match status" value="1"/>
</dbReference>
<feature type="compositionally biased region" description="Low complexity" evidence="1">
    <location>
        <begin position="239"/>
        <end position="251"/>
    </location>
</feature>
<dbReference type="EMBL" id="JADGJD010000348">
    <property type="protein sequence ID" value="KAJ3051885.1"/>
    <property type="molecule type" value="Genomic_DNA"/>
</dbReference>
<feature type="region of interest" description="Disordered" evidence="1">
    <location>
        <begin position="590"/>
        <end position="642"/>
    </location>
</feature>
<feature type="compositionally biased region" description="Basic and acidic residues" evidence="1">
    <location>
        <begin position="87"/>
        <end position="101"/>
    </location>
</feature>
<name>A0AAD5SDH9_9FUNG</name>
<evidence type="ECO:0000313" key="4">
    <source>
        <dbReference type="Proteomes" id="UP001212841"/>
    </source>
</evidence>
<protein>
    <recommendedName>
        <fullName evidence="2">Transcription regulator Rua1 C-terminal domain-containing protein</fullName>
    </recommendedName>
</protein>
<keyword evidence="4" id="KW-1185">Reference proteome</keyword>
<feature type="region of interest" description="Disordered" evidence="1">
    <location>
        <begin position="1"/>
        <end position="65"/>
    </location>
</feature>
<feature type="region of interest" description="Disordered" evidence="1">
    <location>
        <begin position="87"/>
        <end position="114"/>
    </location>
</feature>
<dbReference type="InterPro" id="IPR028012">
    <property type="entry name" value="Rua1_C"/>
</dbReference>
<organism evidence="3 4">
    <name type="scientific">Rhizophlyctis rosea</name>
    <dbReference type="NCBI Taxonomy" id="64517"/>
    <lineage>
        <taxon>Eukaryota</taxon>
        <taxon>Fungi</taxon>
        <taxon>Fungi incertae sedis</taxon>
        <taxon>Chytridiomycota</taxon>
        <taxon>Chytridiomycota incertae sedis</taxon>
        <taxon>Chytridiomycetes</taxon>
        <taxon>Rhizophlyctidales</taxon>
        <taxon>Rhizophlyctidaceae</taxon>
        <taxon>Rhizophlyctis</taxon>
    </lineage>
</organism>
<comment type="caution">
    <text evidence="3">The sequence shown here is derived from an EMBL/GenBank/DDBJ whole genome shotgun (WGS) entry which is preliminary data.</text>
</comment>
<reference evidence="3" key="1">
    <citation type="submission" date="2020-05" db="EMBL/GenBank/DDBJ databases">
        <title>Phylogenomic resolution of chytrid fungi.</title>
        <authorList>
            <person name="Stajich J.E."/>
            <person name="Amses K."/>
            <person name="Simmons R."/>
            <person name="Seto K."/>
            <person name="Myers J."/>
            <person name="Bonds A."/>
            <person name="Quandt C.A."/>
            <person name="Barry K."/>
            <person name="Liu P."/>
            <person name="Grigoriev I."/>
            <person name="Longcore J.E."/>
            <person name="James T.Y."/>
        </authorList>
    </citation>
    <scope>NUCLEOTIDE SEQUENCE</scope>
    <source>
        <strain evidence="3">JEL0318</strain>
    </source>
</reference>
<feature type="domain" description="Transcription regulator Rua1 C-terminal" evidence="2">
    <location>
        <begin position="277"/>
        <end position="384"/>
    </location>
</feature>
<dbReference type="Proteomes" id="UP001212841">
    <property type="component" value="Unassembled WGS sequence"/>
</dbReference>
<dbReference type="PANTHER" id="PTHR28125:SF3">
    <property type="entry name" value="TRANSCRIPTION REGULATOR RUA1 C-TERMINAL DOMAIN-CONTAINING PROTEIN"/>
    <property type="match status" value="1"/>
</dbReference>
<evidence type="ECO:0000256" key="1">
    <source>
        <dbReference type="SAM" id="MobiDB-lite"/>
    </source>
</evidence>
<dbReference type="AlphaFoldDB" id="A0AAD5SDH9"/>
<evidence type="ECO:0000259" key="2">
    <source>
        <dbReference type="Pfam" id="PF14616"/>
    </source>
</evidence>
<feature type="region of interest" description="Disordered" evidence="1">
    <location>
        <begin position="153"/>
        <end position="277"/>
    </location>
</feature>
<dbReference type="PANTHER" id="PTHR28125">
    <property type="entry name" value="MEIOTIC EXPRESSION UP-REGULATED PROTEIN 26"/>
    <property type="match status" value="1"/>
</dbReference>
<accession>A0AAD5SDH9</accession>
<evidence type="ECO:0000313" key="3">
    <source>
        <dbReference type="EMBL" id="KAJ3051885.1"/>
    </source>
</evidence>